<evidence type="ECO:0000256" key="1">
    <source>
        <dbReference type="SAM" id="MobiDB-lite"/>
    </source>
</evidence>
<evidence type="ECO:0000313" key="3">
    <source>
        <dbReference type="Proteomes" id="UP001190700"/>
    </source>
</evidence>
<feature type="region of interest" description="Disordered" evidence="1">
    <location>
        <begin position="398"/>
        <end position="420"/>
    </location>
</feature>
<feature type="compositionally biased region" description="Polar residues" evidence="1">
    <location>
        <begin position="1346"/>
        <end position="1356"/>
    </location>
</feature>
<dbReference type="Proteomes" id="UP001190700">
    <property type="component" value="Unassembled WGS sequence"/>
</dbReference>
<organism evidence="2 3">
    <name type="scientific">Cymbomonas tetramitiformis</name>
    <dbReference type="NCBI Taxonomy" id="36881"/>
    <lineage>
        <taxon>Eukaryota</taxon>
        <taxon>Viridiplantae</taxon>
        <taxon>Chlorophyta</taxon>
        <taxon>Pyramimonadophyceae</taxon>
        <taxon>Pyramimonadales</taxon>
        <taxon>Pyramimonadaceae</taxon>
        <taxon>Cymbomonas</taxon>
    </lineage>
</organism>
<name>A0AAE0BXQ5_9CHLO</name>
<proteinExistence type="predicted"/>
<comment type="caution">
    <text evidence="2">The sequence shown here is derived from an EMBL/GenBank/DDBJ whole genome shotgun (WGS) entry which is preliminary data.</text>
</comment>
<feature type="region of interest" description="Disordered" evidence="1">
    <location>
        <begin position="1338"/>
        <end position="1361"/>
    </location>
</feature>
<reference evidence="2 3" key="1">
    <citation type="journal article" date="2015" name="Genome Biol. Evol.">
        <title>Comparative Genomics of a Bacterivorous Green Alga Reveals Evolutionary Causalities and Consequences of Phago-Mixotrophic Mode of Nutrition.</title>
        <authorList>
            <person name="Burns J.A."/>
            <person name="Paasch A."/>
            <person name="Narechania A."/>
            <person name="Kim E."/>
        </authorList>
    </citation>
    <scope>NUCLEOTIDE SEQUENCE [LARGE SCALE GENOMIC DNA]</scope>
    <source>
        <strain evidence="2 3">PLY_AMNH</strain>
    </source>
</reference>
<sequence>MQGFKVKTPEEFDKAAQVPRVIPPNVLSRKFHLLASNLRSSMRTCSQIAAILLSQRAIDLPKDIENLLALEELEGNEPGDAVEQPNEVNEHQLEDMPATVVQEAEEGAAAAAESAGHQMDEEMPLDEMPDGVVDSAAARCAAAACVSDLGVVDFSDHGQVRAGTIKTRAYDSLREKMRQHLTEDQALLMAQVQPICKLQNATLYEGLALVSSGGEFMLYRAILMDTGANCNIISIAVVRRLGLTVYEASTGAKVARCDTSPTKFTHYCHVDVILAAGTPHMTLHRLHAFVTFEPENSWDLLIGTGPLKNSLMIDIKLGSGVAVSHAPSILGMDTQVVLPLVDMTPPKRPNQPRRVDPVVCLTTEIFGQDLVCEWPPYQPPSAGEERIAASGVRSEHIREVSPVPSPSPSPIEPGELPRPRTSSHAALLQRALTWTCPVDNRRTSALGPLAPAVLAESKRVLEQFCASPIPWVGGRVRQFWDDRGDDVVPDYRWGEQRLYRDRHDIARLCRIVLYPSQDMPAPPSDEHVCVEFARCHEQKWVTRDQLKWPSWLGVDQQLHQDEGSDNWSFSDSYSTHIPSSASKRSVIYPRARCDMMLDTSMIKVLQDKVQALLSYPSGEVTGTLMWDLEKQVFCVQPNTATQYLDLMRCTLDHAAVFNGGELLQELQLPHWCESTGVWAYQLLRYLQPVDMEPLTDGIYEDWCRHGQERLPLELVPLDSNAKFYPVDDGLGGPGRVFANNAAAQEYLRLGENRRMLKCVNTEQEGHTAIRADAARRPPPPQVKRVTSRPSAPAAGAGPSRATTGPSRTRSLGRERLTRSNSQPRAAPVHSLTPSPTSSDDRLVGNVRESSPLPVRAAAAGPSNAAAGPSRARSPSTSPTLTNVGSWANSIRVGRDARSRSPAKTPPLSPSPTRTPPSPPSVESDWSAVQNATSVSAQSSHSFLTTGEVEALKQCSNPTVFMVKYGVDRCRDRPVLFQLDEYLMKEDRKFTQLEFRSLLASADECSYFVELASNLLSAHGWSSKTSKFYKGKLNIRALVRSFKQLVDDYQATTAKTQALACLKSDANNVEGFKRGVAGIHRITITYVRTKAFNLLIKTYETDEVYICEWFCDYWWGKWGGWVLGALPPGKPSTQNSPECYNRWSKHSFCNGKQVLLAPFHQHALKFVREDTIYDREFPSPTGPIVRHAVWREALLMVDSNVLELVTKATHLPHLPNNDTMVYVLPTMKTYPSLTSTTTIDKRKEIALLAATFLYLIRDPENPLATVPTFNEYVALYNFFVMVLPSATPEGYVHYACNCPEFHESAVCADLVAVGLFKGKFKAPLGKQLDLIGRVPQPGRPLKPASALHQSEATSRQAYSEVEAASLREKATCRGR</sequence>
<protein>
    <submittedName>
        <fullName evidence="2">Uncharacterized protein</fullName>
    </submittedName>
</protein>
<feature type="compositionally biased region" description="Low complexity" evidence="1">
    <location>
        <begin position="856"/>
        <end position="879"/>
    </location>
</feature>
<evidence type="ECO:0000313" key="2">
    <source>
        <dbReference type="EMBL" id="KAK3243810.1"/>
    </source>
</evidence>
<keyword evidence="3" id="KW-1185">Reference proteome</keyword>
<gene>
    <name evidence="2" type="ORF">CYMTET_46548</name>
</gene>
<accession>A0AAE0BXQ5</accession>
<feature type="compositionally biased region" description="Pro residues" evidence="1">
    <location>
        <begin position="903"/>
        <end position="919"/>
    </location>
</feature>
<dbReference type="EMBL" id="LGRX02032631">
    <property type="protein sequence ID" value="KAK3243810.1"/>
    <property type="molecule type" value="Genomic_DNA"/>
</dbReference>
<feature type="region of interest" description="Disordered" evidence="1">
    <location>
        <begin position="767"/>
        <end position="925"/>
    </location>
</feature>
<feature type="compositionally biased region" description="Low complexity" evidence="1">
    <location>
        <begin position="787"/>
        <end position="805"/>
    </location>
</feature>